<keyword evidence="3" id="KW-1185">Reference proteome</keyword>
<dbReference type="RefSeq" id="XP_045097602.1">
    <property type="nucleotide sequence ID" value="XM_045244978.1"/>
</dbReference>
<feature type="compositionally biased region" description="Basic and acidic residues" evidence="1">
    <location>
        <begin position="9"/>
        <end position="60"/>
    </location>
</feature>
<dbReference type="HOGENOM" id="CLU_1620512_0_0_1"/>
<reference evidence="2 3" key="1">
    <citation type="journal article" date="2003" name="PLoS Biol.">
        <title>The genome sequence of Caenorhabditis briggsae: a platform for comparative genomics.</title>
        <authorList>
            <person name="Stein L.D."/>
            <person name="Bao Z."/>
            <person name="Blasiar D."/>
            <person name="Blumenthal T."/>
            <person name="Brent M.R."/>
            <person name="Chen N."/>
            <person name="Chinwalla A."/>
            <person name="Clarke L."/>
            <person name="Clee C."/>
            <person name="Coghlan A."/>
            <person name="Coulson A."/>
            <person name="D'Eustachio P."/>
            <person name="Fitch D.H."/>
            <person name="Fulton L.A."/>
            <person name="Fulton R.E."/>
            <person name="Griffiths-Jones S."/>
            <person name="Harris T.W."/>
            <person name="Hillier L.W."/>
            <person name="Kamath R."/>
            <person name="Kuwabara P.E."/>
            <person name="Mardis E.R."/>
            <person name="Marra M.A."/>
            <person name="Miner T.L."/>
            <person name="Minx P."/>
            <person name="Mullikin J.C."/>
            <person name="Plumb R.W."/>
            <person name="Rogers J."/>
            <person name="Schein J.E."/>
            <person name="Sohrmann M."/>
            <person name="Spieth J."/>
            <person name="Stajich J.E."/>
            <person name="Wei C."/>
            <person name="Willey D."/>
            <person name="Wilson R.K."/>
            <person name="Durbin R."/>
            <person name="Waterston R.H."/>
        </authorList>
    </citation>
    <scope>NUCLEOTIDE SEQUENCE [LARGE SCALE GENOMIC DNA]</scope>
    <source>
        <strain evidence="2 3">AF16</strain>
    </source>
</reference>
<gene>
    <name evidence="2 4" type="ORF">CBG22597</name>
    <name evidence="2" type="ORF">CBG_22597</name>
</gene>
<dbReference type="Proteomes" id="UP000008549">
    <property type="component" value="Unassembled WGS sequence"/>
</dbReference>
<dbReference type="InParanoid" id="A8Y2K9"/>
<dbReference type="EMBL" id="HE600984">
    <property type="protein sequence ID" value="CAP39133.2"/>
    <property type="molecule type" value="Genomic_DNA"/>
</dbReference>
<dbReference type="CTD" id="8574801"/>
<proteinExistence type="predicted"/>
<dbReference type="KEGG" id="cbr:CBG_22597"/>
<organism evidence="2 3">
    <name type="scientific">Caenorhabditis briggsae</name>
    <dbReference type="NCBI Taxonomy" id="6238"/>
    <lineage>
        <taxon>Eukaryota</taxon>
        <taxon>Metazoa</taxon>
        <taxon>Ecdysozoa</taxon>
        <taxon>Nematoda</taxon>
        <taxon>Chromadorea</taxon>
        <taxon>Rhabditida</taxon>
        <taxon>Rhabditina</taxon>
        <taxon>Rhabditomorpha</taxon>
        <taxon>Rhabditoidea</taxon>
        <taxon>Rhabditidae</taxon>
        <taxon>Peloderinae</taxon>
        <taxon>Caenorhabditis</taxon>
    </lineage>
</organism>
<sequence length="164" mass="18733">MSNRATNPIDREPMVAPERKKDRVTPMELKKLEVAPCEQKKQEEGAPKEEKKADGEEVAPKSRRRSMEKKGRSQVATIGGEKLHFVVVDTNPYTFANPAPLQYYKVKDNKLVKTTVDDLGSGISRKPKKGKGKKRIEFHHLRIHKGVRTPRHHRSQYSQHGMCP</sequence>
<name>A8Y2K9_CAEBR</name>
<dbReference type="WormBase" id="CBG22597">
    <property type="protein sequence ID" value="CBP31523"/>
    <property type="gene ID" value="WBGene00041122"/>
</dbReference>
<dbReference type="AlphaFoldDB" id="A8Y2K9"/>
<accession>A8Y2K9</accession>
<evidence type="ECO:0000313" key="2">
    <source>
        <dbReference type="EMBL" id="CAP39133.2"/>
    </source>
</evidence>
<evidence type="ECO:0000313" key="4">
    <source>
        <dbReference type="WormBase" id="CBG22597"/>
    </source>
</evidence>
<dbReference type="GeneID" id="8574801"/>
<protein>
    <submittedName>
        <fullName evidence="2">Protein CBG22597</fullName>
    </submittedName>
</protein>
<reference evidence="2 3" key="2">
    <citation type="journal article" date="2011" name="PLoS Genet.">
        <title>Caenorhabditis briggsae recombinant inbred line genotypes reveal inter-strain incompatibility and the evolution of recombination.</title>
        <authorList>
            <person name="Ross J.A."/>
            <person name="Koboldt D.C."/>
            <person name="Staisch J.E."/>
            <person name="Chamberlin H.M."/>
            <person name="Gupta B.P."/>
            <person name="Miller R.D."/>
            <person name="Baird S.E."/>
            <person name="Haag E.S."/>
        </authorList>
    </citation>
    <scope>NUCLEOTIDE SEQUENCE [LARGE SCALE GENOMIC DNA]</scope>
    <source>
        <strain evidence="2 3">AF16</strain>
    </source>
</reference>
<evidence type="ECO:0000256" key="1">
    <source>
        <dbReference type="SAM" id="MobiDB-lite"/>
    </source>
</evidence>
<evidence type="ECO:0000313" key="3">
    <source>
        <dbReference type="Proteomes" id="UP000008549"/>
    </source>
</evidence>
<feature type="region of interest" description="Disordered" evidence="1">
    <location>
        <begin position="1"/>
        <end position="75"/>
    </location>
</feature>